<feature type="region of interest" description="Disordered" evidence="1">
    <location>
        <begin position="167"/>
        <end position="220"/>
    </location>
</feature>
<dbReference type="SUPFAM" id="SSF50729">
    <property type="entry name" value="PH domain-like"/>
    <property type="match status" value="1"/>
</dbReference>
<dbReference type="InterPro" id="IPR011993">
    <property type="entry name" value="PH-like_dom_sf"/>
</dbReference>
<feature type="compositionally biased region" description="Polar residues" evidence="1">
    <location>
        <begin position="177"/>
        <end position="189"/>
    </location>
</feature>
<evidence type="ECO:0000313" key="2">
    <source>
        <dbReference type="EMBL" id="PTU18270.1"/>
    </source>
</evidence>
<dbReference type="InterPro" id="IPR044852">
    <property type="entry name" value="WBP2-like"/>
</dbReference>
<dbReference type="EMBL" id="MSFN02000008">
    <property type="protein sequence ID" value="PTU18270.1"/>
    <property type="molecule type" value="Genomic_DNA"/>
</dbReference>
<dbReference type="PANTHER" id="PTHR31606:SF1">
    <property type="entry name" value="WW DOMAIN BINDING PROTEIN 2, ISOFORM E"/>
    <property type="match status" value="1"/>
</dbReference>
<name>A0A2T5LPQ6_9EURO</name>
<dbReference type="CDD" id="cd13214">
    <property type="entry name" value="PH-GRAM_WBP2"/>
    <property type="match status" value="1"/>
</dbReference>
<dbReference type="Proteomes" id="UP000244073">
    <property type="component" value="Unassembled WGS sequence"/>
</dbReference>
<dbReference type="GO" id="GO:0003713">
    <property type="term" value="F:transcription coactivator activity"/>
    <property type="evidence" value="ECO:0007669"/>
    <property type="project" value="InterPro"/>
</dbReference>
<dbReference type="RefSeq" id="XP_040749662.1">
    <property type="nucleotide sequence ID" value="XM_040900200.1"/>
</dbReference>
<sequence>MSINWVMLHERDTFVRLPNEQLIYTSPPRTSFALQPLPSYTGRDSLSLQSSTGRVYLTSQRVVYIPAQTSKDLESFSAPLLNIHDSHVSSPFFGPNAWIALVQPVAGGGIPPSLAAVQLKVTFKEGGAFEFHNQFERIKERLQHAVEISRETGRGPRNVDMTNVHLDELPAYPGPQSGASASTHNSSQRDPPRDAQGVPETGAEPMGPPPGYEEVQQQSVANELEARLRQAN</sequence>
<dbReference type="GO" id="GO:0005634">
    <property type="term" value="C:nucleus"/>
    <property type="evidence" value="ECO:0007669"/>
    <property type="project" value="TreeGrafter"/>
</dbReference>
<dbReference type="VEuPathDB" id="FungiDB:P175DRAFT_0535184"/>
<dbReference type="AlphaFoldDB" id="A0A2T5LPQ6"/>
<dbReference type="OrthoDB" id="1259151at2759"/>
<gene>
    <name evidence="2" type="ORF">P175DRAFT_0535184</name>
</gene>
<evidence type="ECO:0008006" key="4">
    <source>
        <dbReference type="Google" id="ProtNLM"/>
    </source>
</evidence>
<accession>A0A2T5LPQ6</accession>
<dbReference type="Gene3D" id="2.30.29.30">
    <property type="entry name" value="Pleckstrin-homology domain (PH domain)/Phosphotyrosine-binding domain (PTB)"/>
    <property type="match status" value="1"/>
</dbReference>
<organism evidence="2 3">
    <name type="scientific">Aspergillus ochraceoroseus IBT 24754</name>
    <dbReference type="NCBI Taxonomy" id="1392256"/>
    <lineage>
        <taxon>Eukaryota</taxon>
        <taxon>Fungi</taxon>
        <taxon>Dikarya</taxon>
        <taxon>Ascomycota</taxon>
        <taxon>Pezizomycotina</taxon>
        <taxon>Eurotiomycetes</taxon>
        <taxon>Eurotiomycetidae</taxon>
        <taxon>Eurotiales</taxon>
        <taxon>Aspergillaceae</taxon>
        <taxon>Aspergillus</taxon>
        <taxon>Aspergillus subgen. Nidulantes</taxon>
    </lineage>
</organism>
<dbReference type="PANTHER" id="PTHR31606">
    <property type="entry name" value="WW DOMAIN BINDING PROTEIN 2, ISOFORM E"/>
    <property type="match status" value="1"/>
</dbReference>
<protein>
    <recommendedName>
        <fullName evidence="4">GRAM domain-containing protein</fullName>
    </recommendedName>
</protein>
<proteinExistence type="predicted"/>
<dbReference type="GO" id="GO:0031490">
    <property type="term" value="F:chromatin DNA binding"/>
    <property type="evidence" value="ECO:0007669"/>
    <property type="project" value="TreeGrafter"/>
</dbReference>
<evidence type="ECO:0000256" key="1">
    <source>
        <dbReference type="SAM" id="MobiDB-lite"/>
    </source>
</evidence>
<evidence type="ECO:0000313" key="3">
    <source>
        <dbReference type="Proteomes" id="UP000244073"/>
    </source>
</evidence>
<dbReference type="GeneID" id="63817082"/>
<reference evidence="2 3" key="1">
    <citation type="journal article" date="2018" name="Proc. Natl. Acad. Sci. U.S.A.">
        <title>Linking secondary metabolites to gene clusters through genome sequencing of six diverse Aspergillus species.</title>
        <authorList>
            <person name="Kaerboelling I."/>
            <person name="Vesth T.C."/>
            <person name="Frisvad J.C."/>
            <person name="Nybo J.L."/>
            <person name="Theobald S."/>
            <person name="Kuo A."/>
            <person name="Bowyer P."/>
            <person name="Matsuda Y."/>
            <person name="Mondo S."/>
            <person name="Lyhne E.K."/>
            <person name="Kogle M.E."/>
            <person name="Clum A."/>
            <person name="Lipzen A."/>
            <person name="Salamov A."/>
            <person name="Ngan C.Y."/>
            <person name="Daum C."/>
            <person name="Chiniquy J."/>
            <person name="Barry K."/>
            <person name="LaButti K."/>
            <person name="Haridas S."/>
            <person name="Simmons B.A."/>
            <person name="Magnuson J.K."/>
            <person name="Mortensen U.H."/>
            <person name="Larsen T.O."/>
            <person name="Grigoriev I.V."/>
            <person name="Baker S.E."/>
            <person name="Andersen M.R."/>
        </authorList>
    </citation>
    <scope>NUCLEOTIDE SEQUENCE [LARGE SCALE GENOMIC DNA]</scope>
    <source>
        <strain evidence="2 3">IBT 24754</strain>
    </source>
</reference>
<comment type="caution">
    <text evidence="2">The sequence shown here is derived from an EMBL/GenBank/DDBJ whole genome shotgun (WGS) entry which is preliminary data.</text>
</comment>